<organism evidence="1 2">
    <name type="scientific">Rhynocoris fuscipes</name>
    <dbReference type="NCBI Taxonomy" id="488301"/>
    <lineage>
        <taxon>Eukaryota</taxon>
        <taxon>Metazoa</taxon>
        <taxon>Ecdysozoa</taxon>
        <taxon>Arthropoda</taxon>
        <taxon>Hexapoda</taxon>
        <taxon>Insecta</taxon>
        <taxon>Pterygota</taxon>
        <taxon>Neoptera</taxon>
        <taxon>Paraneoptera</taxon>
        <taxon>Hemiptera</taxon>
        <taxon>Heteroptera</taxon>
        <taxon>Panheteroptera</taxon>
        <taxon>Cimicomorpha</taxon>
        <taxon>Reduviidae</taxon>
        <taxon>Harpactorinae</taxon>
        <taxon>Harpactorini</taxon>
        <taxon>Rhynocoris</taxon>
    </lineage>
</organism>
<proteinExistence type="predicted"/>
<protein>
    <submittedName>
        <fullName evidence="1">Uncharacterized protein</fullName>
    </submittedName>
</protein>
<dbReference type="EMBL" id="JAPXFL010000007">
    <property type="protein sequence ID" value="KAK9504018.1"/>
    <property type="molecule type" value="Genomic_DNA"/>
</dbReference>
<evidence type="ECO:0000313" key="1">
    <source>
        <dbReference type="EMBL" id="KAK9504018.1"/>
    </source>
</evidence>
<accession>A0AAW1D4D0</accession>
<sequence length="90" mass="9738">MAPCTCLDLGTGKLRQQIETTGIKGGFSRIQDGDIYDITTTPMTLLPSASGPQSEDDGIQYVDHDPGLRCDDHSVQHLAQDVTKMTVIMS</sequence>
<dbReference type="Proteomes" id="UP001461498">
    <property type="component" value="Unassembled WGS sequence"/>
</dbReference>
<name>A0AAW1D4D0_9HEMI</name>
<comment type="caution">
    <text evidence="1">The sequence shown here is derived from an EMBL/GenBank/DDBJ whole genome shotgun (WGS) entry which is preliminary data.</text>
</comment>
<evidence type="ECO:0000313" key="2">
    <source>
        <dbReference type="Proteomes" id="UP001461498"/>
    </source>
</evidence>
<reference evidence="1 2" key="1">
    <citation type="submission" date="2022-12" db="EMBL/GenBank/DDBJ databases">
        <title>Chromosome-level genome assembly of true bugs.</title>
        <authorList>
            <person name="Ma L."/>
            <person name="Li H."/>
        </authorList>
    </citation>
    <scope>NUCLEOTIDE SEQUENCE [LARGE SCALE GENOMIC DNA]</scope>
    <source>
        <strain evidence="1">Lab_2022b</strain>
    </source>
</reference>
<keyword evidence="2" id="KW-1185">Reference proteome</keyword>
<dbReference type="AlphaFoldDB" id="A0AAW1D4D0"/>
<gene>
    <name evidence="1" type="ORF">O3M35_010462</name>
</gene>